<sequence>TKDKEVNTPVSATSTRAATPTLEKKGSLSRLSNILKSKSSTVRLSTGSSEDKENTDAKDKDKWKWSLGLGRGRKENSVKEVFGGRRPKSPEPAPPAILNISSFASSAVPVEYEYRTPSLEDHPPSLAPPPIEKDPAPSIPPTIRSVSAPLTSITTLSGTLPRPVSVRIPSGPSTRHHYRTFSADAAAILHPIESPIAMTRFEPDPDQTPVRRPASPTLLVERGQDSPVSPTADTPKYNSDSLAIRAMRSVRSMARLFVGPEDDEKENKEKENKVKKRHSRMTLKGMGIDVFAGHERRHSSSSQESWVVGAPSPTEPSSSIAVKSTQMPASGAVVDKPIVSASMRERMSTSVSVRPPSSDVEAPPRPSVETFGTMRIQKGRRSGSTRRTLSTASNVQGMQAGELVLLEAADVLVFSQHFHPSRLKET</sequence>
<feature type="region of interest" description="Disordered" evidence="1">
    <location>
        <begin position="1"/>
        <end position="97"/>
    </location>
</feature>
<gene>
    <name evidence="2" type="ORF">M407DRAFT_25353</name>
</gene>
<feature type="non-terminal residue" evidence="2">
    <location>
        <position position="1"/>
    </location>
</feature>
<feature type="compositionally biased region" description="Basic and acidic residues" evidence="1">
    <location>
        <begin position="49"/>
        <end position="64"/>
    </location>
</feature>
<feature type="region of interest" description="Disordered" evidence="1">
    <location>
        <begin position="348"/>
        <end position="367"/>
    </location>
</feature>
<organism evidence="2 3">
    <name type="scientific">Tulasnella calospora MUT 4182</name>
    <dbReference type="NCBI Taxonomy" id="1051891"/>
    <lineage>
        <taxon>Eukaryota</taxon>
        <taxon>Fungi</taxon>
        <taxon>Dikarya</taxon>
        <taxon>Basidiomycota</taxon>
        <taxon>Agaricomycotina</taxon>
        <taxon>Agaricomycetes</taxon>
        <taxon>Cantharellales</taxon>
        <taxon>Tulasnellaceae</taxon>
        <taxon>Tulasnella</taxon>
    </lineage>
</organism>
<feature type="region of interest" description="Disordered" evidence="1">
    <location>
        <begin position="259"/>
        <end position="278"/>
    </location>
</feature>
<name>A0A0C3LVF1_9AGAM</name>
<feature type="region of interest" description="Disordered" evidence="1">
    <location>
        <begin position="297"/>
        <end position="328"/>
    </location>
</feature>
<feature type="region of interest" description="Disordered" evidence="1">
    <location>
        <begin position="200"/>
        <end position="237"/>
    </location>
</feature>
<feature type="region of interest" description="Disordered" evidence="1">
    <location>
        <begin position="114"/>
        <end position="144"/>
    </location>
</feature>
<dbReference type="EMBL" id="KN823044">
    <property type="protein sequence ID" value="KIO25342.1"/>
    <property type="molecule type" value="Genomic_DNA"/>
</dbReference>
<protein>
    <submittedName>
        <fullName evidence="2">Uncharacterized protein</fullName>
    </submittedName>
</protein>
<feature type="compositionally biased region" description="Polar residues" evidence="1">
    <location>
        <begin position="315"/>
        <end position="328"/>
    </location>
</feature>
<feature type="compositionally biased region" description="Polar residues" evidence="1">
    <location>
        <begin position="226"/>
        <end position="237"/>
    </location>
</feature>
<feature type="compositionally biased region" description="Polar residues" evidence="1">
    <location>
        <begin position="8"/>
        <end position="18"/>
    </location>
</feature>
<feature type="compositionally biased region" description="Basic and acidic residues" evidence="1">
    <location>
        <begin position="114"/>
        <end position="123"/>
    </location>
</feature>
<reference evidence="3" key="2">
    <citation type="submission" date="2015-01" db="EMBL/GenBank/DDBJ databases">
        <title>Evolutionary Origins and Diversification of the Mycorrhizal Mutualists.</title>
        <authorList>
            <consortium name="DOE Joint Genome Institute"/>
            <consortium name="Mycorrhizal Genomics Consortium"/>
            <person name="Kohler A."/>
            <person name="Kuo A."/>
            <person name="Nagy L.G."/>
            <person name="Floudas D."/>
            <person name="Copeland A."/>
            <person name="Barry K.W."/>
            <person name="Cichocki N."/>
            <person name="Veneault-Fourrey C."/>
            <person name="LaButti K."/>
            <person name="Lindquist E.A."/>
            <person name="Lipzen A."/>
            <person name="Lundell T."/>
            <person name="Morin E."/>
            <person name="Murat C."/>
            <person name="Riley R."/>
            <person name="Ohm R."/>
            <person name="Sun H."/>
            <person name="Tunlid A."/>
            <person name="Henrissat B."/>
            <person name="Grigoriev I.V."/>
            <person name="Hibbett D.S."/>
            <person name="Martin F."/>
        </authorList>
    </citation>
    <scope>NUCLEOTIDE SEQUENCE [LARGE SCALE GENOMIC DNA]</scope>
    <source>
        <strain evidence="3">MUT 4182</strain>
    </source>
</reference>
<keyword evidence="3" id="KW-1185">Reference proteome</keyword>
<evidence type="ECO:0000256" key="1">
    <source>
        <dbReference type="SAM" id="MobiDB-lite"/>
    </source>
</evidence>
<accession>A0A0C3LVF1</accession>
<feature type="compositionally biased region" description="Polar residues" evidence="1">
    <location>
        <begin position="29"/>
        <end position="48"/>
    </location>
</feature>
<evidence type="ECO:0000313" key="2">
    <source>
        <dbReference type="EMBL" id="KIO25342.1"/>
    </source>
</evidence>
<proteinExistence type="predicted"/>
<dbReference type="AlphaFoldDB" id="A0A0C3LVF1"/>
<reference evidence="2 3" key="1">
    <citation type="submission" date="2014-04" db="EMBL/GenBank/DDBJ databases">
        <authorList>
            <consortium name="DOE Joint Genome Institute"/>
            <person name="Kuo A."/>
            <person name="Girlanda M."/>
            <person name="Perotto S."/>
            <person name="Kohler A."/>
            <person name="Nagy L.G."/>
            <person name="Floudas D."/>
            <person name="Copeland A."/>
            <person name="Barry K.W."/>
            <person name="Cichocki N."/>
            <person name="Veneault-Fourrey C."/>
            <person name="LaButti K."/>
            <person name="Lindquist E.A."/>
            <person name="Lipzen A."/>
            <person name="Lundell T."/>
            <person name="Morin E."/>
            <person name="Murat C."/>
            <person name="Sun H."/>
            <person name="Tunlid A."/>
            <person name="Henrissat B."/>
            <person name="Grigoriev I.V."/>
            <person name="Hibbett D.S."/>
            <person name="Martin F."/>
            <person name="Nordberg H.P."/>
            <person name="Cantor M.N."/>
            <person name="Hua S.X."/>
        </authorList>
    </citation>
    <scope>NUCLEOTIDE SEQUENCE [LARGE SCALE GENOMIC DNA]</scope>
    <source>
        <strain evidence="2 3">MUT 4182</strain>
    </source>
</reference>
<evidence type="ECO:0000313" key="3">
    <source>
        <dbReference type="Proteomes" id="UP000054248"/>
    </source>
</evidence>
<dbReference type="HOGENOM" id="CLU_644921_0_0_1"/>
<dbReference type="Proteomes" id="UP000054248">
    <property type="component" value="Unassembled WGS sequence"/>
</dbReference>